<gene>
    <name evidence="1" type="ORF">SAMN02745910_03487</name>
</gene>
<evidence type="ECO:0000313" key="2">
    <source>
        <dbReference type="Proteomes" id="UP000182762"/>
    </source>
</evidence>
<protein>
    <submittedName>
        <fullName evidence="1">PD-(D/E)XK nuclease superfamily protein</fullName>
    </submittedName>
</protein>
<accession>A0A1I6BD78</accession>
<evidence type="ECO:0000313" key="1">
    <source>
        <dbReference type="EMBL" id="SFQ78898.1"/>
    </source>
</evidence>
<organism evidence="1 2">
    <name type="scientific">Priestia endophytica DSM 13796</name>
    <dbReference type="NCBI Taxonomy" id="1121089"/>
    <lineage>
        <taxon>Bacteria</taxon>
        <taxon>Bacillati</taxon>
        <taxon>Bacillota</taxon>
        <taxon>Bacilli</taxon>
        <taxon>Bacillales</taxon>
        <taxon>Bacillaceae</taxon>
        <taxon>Priestia</taxon>
    </lineage>
</organism>
<dbReference type="Proteomes" id="UP000182762">
    <property type="component" value="Unassembled WGS sequence"/>
</dbReference>
<dbReference type="Pfam" id="PF14281">
    <property type="entry name" value="PDDEXK_4"/>
    <property type="match status" value="1"/>
</dbReference>
<dbReference type="InterPro" id="IPR029470">
    <property type="entry name" value="PDDEXK_4"/>
</dbReference>
<comment type="caution">
    <text evidence="1">The sequence shown here is derived from an EMBL/GenBank/DDBJ whole genome shotgun (WGS) entry which is preliminary data.</text>
</comment>
<dbReference type="GeneID" id="93712085"/>
<dbReference type="EMBL" id="FOXX01000009">
    <property type="protein sequence ID" value="SFQ78898.1"/>
    <property type="molecule type" value="Genomic_DNA"/>
</dbReference>
<sequence length="615" mass="72649">MSYTFESIAQLEHSTEFANLHKKFHQFNPLKVLRVSQFEIRHSNVLGWLIDPDENHQFGSFFIKKLLSRLITRSENEEKLETIDYLPFLYSSLTDAVVYREVKTSTGRFIDLLVELPALKVVLIIENKFHASESENQLKDYLDYVKTQYSDYTIVPVYLTIASDAPSHPDYWSLDYYDVMDIITQHLELNHEVIADNIYDFLSYYTAILREELVEDNESIEMALKVYQMNQKAIDLLFVSQHQELRKQPRFKELYNGINDLSVNEQSALKRIYEKKKKTIDYIFTIGSNVLRQAFLKFAHIEELPEEVYNAHIRVPNFILPEWLDFEDIVGKPEAEYWLGSGLIIWFERTWNDYLKINVEVGPVPYENRLQLLNVLEDQGVFFRTSAKLEGKKYTKIYTELTSIDDWANKQKIVEGMEKLYNNDSFNELLAQIAATIENLKEKEQDCYEVDFIEESILDTRSKQRMIPRDAFIKFVLNRGISEEYYKIQNYNSSFLVPVFRDLEKVYGPTRMKWWWHDSTFTYWFERLKDGRLKLILELGPLVVEKRLLIVKQLEEMGVSFSVKSKQPTARYTRVFSDSTVINNWEDVEEVYQAMEGLFGQVENRNLLTIIKSLG</sequence>
<reference evidence="1 2" key="1">
    <citation type="submission" date="2016-10" db="EMBL/GenBank/DDBJ databases">
        <authorList>
            <person name="Varghese N."/>
            <person name="Submissions S."/>
        </authorList>
    </citation>
    <scope>NUCLEOTIDE SEQUENCE [LARGE SCALE GENOMIC DNA]</scope>
    <source>
        <strain evidence="1 2">DSM 13796</strain>
    </source>
</reference>
<proteinExistence type="predicted"/>
<name>A0A1I6BD78_9BACI</name>
<dbReference type="RefSeq" id="WP_061805826.1">
    <property type="nucleotide sequence ID" value="NZ_FOXX01000009.1"/>
</dbReference>
<keyword evidence="2" id="KW-1185">Reference proteome</keyword>